<evidence type="ECO:0000313" key="2">
    <source>
        <dbReference type="EMBL" id="MCW3789723.1"/>
    </source>
</evidence>
<organism evidence="2 3">
    <name type="scientific">Plebeiibacterium sediminum</name>
    <dbReference type="NCBI Taxonomy" id="2992112"/>
    <lineage>
        <taxon>Bacteria</taxon>
        <taxon>Pseudomonadati</taxon>
        <taxon>Bacteroidota</taxon>
        <taxon>Bacteroidia</taxon>
        <taxon>Marinilabiliales</taxon>
        <taxon>Marinilabiliaceae</taxon>
        <taxon>Plebeiibacterium</taxon>
    </lineage>
</organism>
<dbReference type="Proteomes" id="UP001209229">
    <property type="component" value="Unassembled WGS sequence"/>
</dbReference>
<accession>A0AAE3SIX1</accession>
<reference evidence="2" key="1">
    <citation type="submission" date="2022-10" db="EMBL/GenBank/DDBJ databases">
        <authorList>
            <person name="Yu W.X."/>
        </authorList>
    </citation>
    <scope>NUCLEOTIDE SEQUENCE</scope>
    <source>
        <strain evidence="2">AAT</strain>
    </source>
</reference>
<name>A0AAE3SIX1_9BACT</name>
<dbReference type="EMBL" id="JAPDPJ010000175">
    <property type="protein sequence ID" value="MCW3789723.1"/>
    <property type="molecule type" value="Genomic_DNA"/>
</dbReference>
<keyword evidence="1" id="KW-0812">Transmembrane</keyword>
<keyword evidence="3" id="KW-1185">Reference proteome</keyword>
<feature type="transmembrane region" description="Helical" evidence="1">
    <location>
        <begin position="20"/>
        <end position="49"/>
    </location>
</feature>
<feature type="transmembrane region" description="Helical" evidence="1">
    <location>
        <begin position="69"/>
        <end position="91"/>
    </location>
</feature>
<gene>
    <name evidence="2" type="ORF">OM075_24905</name>
</gene>
<dbReference type="RefSeq" id="WP_301193268.1">
    <property type="nucleotide sequence ID" value="NZ_JAPDPJ010000175.1"/>
</dbReference>
<dbReference type="AlphaFoldDB" id="A0AAE3SIX1"/>
<evidence type="ECO:0000313" key="3">
    <source>
        <dbReference type="Proteomes" id="UP001209229"/>
    </source>
</evidence>
<keyword evidence="1" id="KW-1133">Transmembrane helix</keyword>
<feature type="transmembrane region" description="Helical" evidence="1">
    <location>
        <begin position="161"/>
        <end position="180"/>
    </location>
</feature>
<evidence type="ECO:0000256" key="1">
    <source>
        <dbReference type="SAM" id="Phobius"/>
    </source>
</evidence>
<feature type="transmembrane region" description="Helical" evidence="1">
    <location>
        <begin position="103"/>
        <end position="125"/>
    </location>
</feature>
<comment type="caution">
    <text evidence="2">The sequence shown here is derived from an EMBL/GenBank/DDBJ whole genome shotgun (WGS) entry which is preliminary data.</text>
</comment>
<protein>
    <submittedName>
        <fullName evidence="2">Uncharacterized protein</fullName>
    </submittedName>
</protein>
<sequence length="192" mass="22149">MELEPIDELFIKRKVHISTVGWLTAIISGLIIYFITFSFVDLFLFNYSYEINELLSIAADVKLQMEETIRLAMVVECAIGLVAILFLFSAIGLIRYRKWARKIFVSTSWIFIVLSFVVLLLYAFAFSKYTSGLFPTDIKPISSIDVNDSLAIFKLISKVKLLSYAIVLILTIRGLFRVCLKFNKKEYKRLFI</sequence>
<keyword evidence="1" id="KW-0472">Membrane</keyword>
<proteinExistence type="predicted"/>